<evidence type="ECO:0000256" key="1">
    <source>
        <dbReference type="ARBA" id="ARBA00022723"/>
    </source>
</evidence>
<dbReference type="Gene3D" id="1.10.238.10">
    <property type="entry name" value="EF-hand"/>
    <property type="match status" value="1"/>
</dbReference>
<organism evidence="5 6">
    <name type="scientific">Capsicum baccatum</name>
    <name type="common">Peruvian pepper</name>
    <dbReference type="NCBI Taxonomy" id="33114"/>
    <lineage>
        <taxon>Eukaryota</taxon>
        <taxon>Viridiplantae</taxon>
        <taxon>Streptophyta</taxon>
        <taxon>Embryophyta</taxon>
        <taxon>Tracheophyta</taxon>
        <taxon>Spermatophyta</taxon>
        <taxon>Magnoliopsida</taxon>
        <taxon>eudicotyledons</taxon>
        <taxon>Gunneridae</taxon>
        <taxon>Pentapetalae</taxon>
        <taxon>asterids</taxon>
        <taxon>lamiids</taxon>
        <taxon>Solanales</taxon>
        <taxon>Solanaceae</taxon>
        <taxon>Solanoideae</taxon>
        <taxon>Capsiceae</taxon>
        <taxon>Capsicum</taxon>
    </lineage>
</organism>
<dbReference type="EMBL" id="MLFT02000011">
    <property type="protein sequence ID" value="PHT34917.1"/>
    <property type="molecule type" value="Genomic_DNA"/>
</dbReference>
<keyword evidence="1" id="KW-0479">Metal-binding</keyword>
<keyword evidence="6" id="KW-1185">Reference proteome</keyword>
<dbReference type="PROSITE" id="PS00303">
    <property type="entry name" value="S100_CABP"/>
    <property type="match status" value="1"/>
</dbReference>
<dbReference type="InterPro" id="IPR011992">
    <property type="entry name" value="EF-hand-dom_pair"/>
</dbReference>
<dbReference type="OrthoDB" id="26525at2759"/>
<dbReference type="InterPro" id="IPR002048">
    <property type="entry name" value="EF_hand_dom"/>
</dbReference>
<dbReference type="InterPro" id="IPR018247">
    <property type="entry name" value="EF_Hand_1_Ca_BS"/>
</dbReference>
<accession>A0A2G2VPL0</accession>
<evidence type="ECO:0000256" key="2">
    <source>
        <dbReference type="ARBA" id="ARBA00022737"/>
    </source>
</evidence>
<dbReference type="GO" id="GO:0005509">
    <property type="term" value="F:calcium ion binding"/>
    <property type="evidence" value="ECO:0007669"/>
    <property type="project" value="InterPro"/>
</dbReference>
<dbReference type="STRING" id="33114.A0A2G2VPL0"/>
<dbReference type="InterPro" id="IPR039647">
    <property type="entry name" value="EF_hand_pair_protein_CML-like"/>
</dbReference>
<gene>
    <name evidence="5" type="ORF">CQW23_26717</name>
</gene>
<reference evidence="6" key="2">
    <citation type="journal article" date="2017" name="J. Anim. Genet.">
        <title>Multiple reference genome sequences of hot pepper reveal the massive evolution of plant disease resistance genes by retroduplication.</title>
        <authorList>
            <person name="Kim S."/>
            <person name="Park J."/>
            <person name="Yeom S.-I."/>
            <person name="Kim Y.-M."/>
            <person name="Seo E."/>
            <person name="Kim K.-T."/>
            <person name="Kim M.-S."/>
            <person name="Lee J.M."/>
            <person name="Cheong K."/>
            <person name="Shin H.-S."/>
            <person name="Kim S.-B."/>
            <person name="Han K."/>
            <person name="Lee J."/>
            <person name="Park M."/>
            <person name="Lee H.-A."/>
            <person name="Lee H.-Y."/>
            <person name="Lee Y."/>
            <person name="Oh S."/>
            <person name="Lee J.H."/>
            <person name="Choi E."/>
            <person name="Choi E."/>
            <person name="Lee S.E."/>
            <person name="Jeon J."/>
            <person name="Kim H."/>
            <person name="Choi G."/>
            <person name="Song H."/>
            <person name="Lee J."/>
            <person name="Lee S.-C."/>
            <person name="Kwon J.-K."/>
            <person name="Lee H.-Y."/>
            <person name="Koo N."/>
            <person name="Hong Y."/>
            <person name="Kim R.W."/>
            <person name="Kang W.-H."/>
            <person name="Huh J.H."/>
            <person name="Kang B.-C."/>
            <person name="Yang T.-J."/>
            <person name="Lee Y.-H."/>
            <person name="Bennetzen J.L."/>
            <person name="Choi D."/>
        </authorList>
    </citation>
    <scope>NUCLEOTIDE SEQUENCE [LARGE SCALE GENOMIC DNA]</scope>
    <source>
        <strain evidence="6">cv. PBC81</strain>
    </source>
</reference>
<evidence type="ECO:0000313" key="6">
    <source>
        <dbReference type="Proteomes" id="UP000224567"/>
    </source>
</evidence>
<dbReference type="Pfam" id="PF13833">
    <property type="entry name" value="EF-hand_8"/>
    <property type="match status" value="1"/>
</dbReference>
<dbReference type="CDD" id="cd00051">
    <property type="entry name" value="EFh"/>
    <property type="match status" value="1"/>
</dbReference>
<dbReference type="SUPFAM" id="SSF47473">
    <property type="entry name" value="EF-hand"/>
    <property type="match status" value="1"/>
</dbReference>
<proteinExistence type="predicted"/>
<evidence type="ECO:0000256" key="3">
    <source>
        <dbReference type="ARBA" id="ARBA00022837"/>
    </source>
</evidence>
<name>A0A2G2VPL0_CAPBA</name>
<feature type="domain" description="EF-hand" evidence="4">
    <location>
        <begin position="56"/>
        <end position="87"/>
    </location>
</feature>
<protein>
    <submittedName>
        <fullName evidence="5">Calcium-binding protein CML31</fullName>
    </submittedName>
</protein>
<comment type="caution">
    <text evidence="5">The sequence shown here is derived from an EMBL/GenBank/DDBJ whole genome shotgun (WGS) entry which is preliminary data.</text>
</comment>
<keyword evidence="2" id="KW-0677">Repeat</keyword>
<evidence type="ECO:0000313" key="5">
    <source>
        <dbReference type="EMBL" id="PHT34917.1"/>
    </source>
</evidence>
<reference evidence="5 6" key="1">
    <citation type="journal article" date="2017" name="Genome Biol.">
        <title>New reference genome sequences of hot pepper reveal the massive evolution of plant disease-resistance genes by retroduplication.</title>
        <authorList>
            <person name="Kim S."/>
            <person name="Park J."/>
            <person name="Yeom S.I."/>
            <person name="Kim Y.M."/>
            <person name="Seo E."/>
            <person name="Kim K.T."/>
            <person name="Kim M.S."/>
            <person name="Lee J.M."/>
            <person name="Cheong K."/>
            <person name="Shin H.S."/>
            <person name="Kim S.B."/>
            <person name="Han K."/>
            <person name="Lee J."/>
            <person name="Park M."/>
            <person name="Lee H.A."/>
            <person name="Lee H.Y."/>
            <person name="Lee Y."/>
            <person name="Oh S."/>
            <person name="Lee J.H."/>
            <person name="Choi E."/>
            <person name="Choi E."/>
            <person name="Lee S.E."/>
            <person name="Jeon J."/>
            <person name="Kim H."/>
            <person name="Choi G."/>
            <person name="Song H."/>
            <person name="Lee J."/>
            <person name="Lee S.C."/>
            <person name="Kwon J.K."/>
            <person name="Lee H.Y."/>
            <person name="Koo N."/>
            <person name="Hong Y."/>
            <person name="Kim R.W."/>
            <person name="Kang W.H."/>
            <person name="Huh J.H."/>
            <person name="Kang B.C."/>
            <person name="Yang T.J."/>
            <person name="Lee Y.H."/>
            <person name="Bennetzen J.L."/>
            <person name="Choi D."/>
        </authorList>
    </citation>
    <scope>NUCLEOTIDE SEQUENCE [LARGE SCALE GENOMIC DNA]</scope>
    <source>
        <strain evidence="6">cv. PBC81</strain>
    </source>
</reference>
<dbReference type="PANTHER" id="PTHR10891">
    <property type="entry name" value="EF-HAND CALCIUM-BINDING DOMAIN CONTAINING PROTEIN"/>
    <property type="match status" value="1"/>
</dbReference>
<sequence>MAVRLSDSDGDGGFYKTDGRNGGFYKVDGRNKESEFVGAFTPKSLKRMLSRLGESTSIDNCKAMIRRLDLNGDGVLSYDEFKVMMTT</sequence>
<dbReference type="Proteomes" id="UP000224567">
    <property type="component" value="Unassembled WGS sequence"/>
</dbReference>
<keyword evidence="3" id="KW-0106">Calcium</keyword>
<dbReference type="AlphaFoldDB" id="A0A2G2VPL0"/>
<dbReference type="PROSITE" id="PS00018">
    <property type="entry name" value="EF_HAND_1"/>
    <property type="match status" value="1"/>
</dbReference>
<dbReference type="PROSITE" id="PS50222">
    <property type="entry name" value="EF_HAND_2"/>
    <property type="match status" value="1"/>
</dbReference>
<dbReference type="InterPro" id="IPR001751">
    <property type="entry name" value="S100/CaBP7/8-like_CS"/>
</dbReference>
<evidence type="ECO:0000259" key="4">
    <source>
        <dbReference type="PROSITE" id="PS50222"/>
    </source>
</evidence>